<feature type="compositionally biased region" description="Gly residues" evidence="1">
    <location>
        <begin position="36"/>
        <end position="47"/>
    </location>
</feature>
<dbReference type="EMBL" id="OZ035830">
    <property type="protein sequence ID" value="CAL1613326.1"/>
    <property type="molecule type" value="Genomic_DNA"/>
</dbReference>
<feature type="compositionally biased region" description="Polar residues" evidence="1">
    <location>
        <begin position="117"/>
        <end position="127"/>
    </location>
</feature>
<dbReference type="Proteomes" id="UP001497482">
    <property type="component" value="Chromosome 8"/>
</dbReference>
<dbReference type="AlphaFoldDB" id="A0AAV2MJI6"/>
<keyword evidence="3" id="KW-1185">Reference proteome</keyword>
<proteinExistence type="predicted"/>
<reference evidence="2 3" key="1">
    <citation type="submission" date="2024-04" db="EMBL/GenBank/DDBJ databases">
        <authorList>
            <person name="Waldvogel A.-M."/>
            <person name="Schoenle A."/>
        </authorList>
    </citation>
    <scope>NUCLEOTIDE SEQUENCE [LARGE SCALE GENOMIC DNA]</scope>
</reference>
<name>A0AAV2MJI6_KNICA</name>
<evidence type="ECO:0000256" key="1">
    <source>
        <dbReference type="SAM" id="MobiDB-lite"/>
    </source>
</evidence>
<protein>
    <submittedName>
        <fullName evidence="2">Uncharacterized protein</fullName>
    </submittedName>
</protein>
<feature type="region of interest" description="Disordered" evidence="1">
    <location>
        <begin position="163"/>
        <end position="221"/>
    </location>
</feature>
<feature type="compositionally biased region" description="Low complexity" evidence="1">
    <location>
        <begin position="210"/>
        <end position="221"/>
    </location>
</feature>
<feature type="region of interest" description="Disordered" evidence="1">
    <location>
        <begin position="1"/>
        <end position="62"/>
    </location>
</feature>
<evidence type="ECO:0000313" key="3">
    <source>
        <dbReference type="Proteomes" id="UP001497482"/>
    </source>
</evidence>
<sequence length="221" mass="23539">MVPSALSARQVHRRTPLGTTAANPIGTVGHTVCLTKGGGAPPRGGWWGPPPPRGVTPLDGRSRLPTPRRAPLLCDSLSVLTSDSQDQQPHVRVHIRLLDSEYSSVSSRWDQPGAPPTKTTHGLQEGSQESRHRQHEPPAYTISTVFDPASTWGSSMETYGTRIATTGSAPCPAPSPPITPNPPPRMDPPLKVATEVGPLRNTHRAPEPPSHNTSTTSPSPQ</sequence>
<feature type="compositionally biased region" description="Pro residues" evidence="1">
    <location>
        <begin position="171"/>
        <end position="187"/>
    </location>
</feature>
<organism evidence="2 3">
    <name type="scientific">Knipowitschia caucasica</name>
    <name type="common">Caucasian dwarf goby</name>
    <name type="synonym">Pomatoschistus caucasicus</name>
    <dbReference type="NCBI Taxonomy" id="637954"/>
    <lineage>
        <taxon>Eukaryota</taxon>
        <taxon>Metazoa</taxon>
        <taxon>Chordata</taxon>
        <taxon>Craniata</taxon>
        <taxon>Vertebrata</taxon>
        <taxon>Euteleostomi</taxon>
        <taxon>Actinopterygii</taxon>
        <taxon>Neopterygii</taxon>
        <taxon>Teleostei</taxon>
        <taxon>Neoteleostei</taxon>
        <taxon>Acanthomorphata</taxon>
        <taxon>Gobiaria</taxon>
        <taxon>Gobiiformes</taxon>
        <taxon>Gobioidei</taxon>
        <taxon>Gobiidae</taxon>
        <taxon>Gobiinae</taxon>
        <taxon>Knipowitschia</taxon>
    </lineage>
</organism>
<gene>
    <name evidence="2" type="ORF">KC01_LOCUS39559</name>
</gene>
<feature type="region of interest" description="Disordered" evidence="1">
    <location>
        <begin position="105"/>
        <end position="137"/>
    </location>
</feature>
<evidence type="ECO:0000313" key="2">
    <source>
        <dbReference type="EMBL" id="CAL1613326.1"/>
    </source>
</evidence>
<accession>A0AAV2MJI6</accession>